<accession>A0A2A9PKA8</accession>
<feature type="compositionally biased region" description="Low complexity" evidence="1">
    <location>
        <begin position="464"/>
        <end position="476"/>
    </location>
</feature>
<comment type="caution">
    <text evidence="2">The sequence shown here is derived from an EMBL/GenBank/DDBJ whole genome shotgun (WGS) entry which is preliminary data.</text>
</comment>
<reference evidence="2 3" key="2">
    <citation type="journal article" date="2017" name="Sci. Rep.">
        <title>Ant-infecting Ophiocordyceps genomes reveal a high diversity of potential behavioral manipulation genes and a possible major role for enterotoxins.</title>
        <authorList>
            <person name="de Bekker C."/>
            <person name="Ohm R.A."/>
            <person name="Evans H.C."/>
            <person name="Brachmann A."/>
            <person name="Hughes D.P."/>
        </authorList>
    </citation>
    <scope>NUCLEOTIDE SEQUENCE [LARGE SCALE GENOMIC DNA]</scope>
    <source>
        <strain evidence="2 3">SC16a</strain>
    </source>
</reference>
<feature type="region of interest" description="Disordered" evidence="1">
    <location>
        <begin position="202"/>
        <end position="222"/>
    </location>
</feature>
<dbReference type="Proteomes" id="UP000037136">
    <property type="component" value="Unassembled WGS sequence"/>
</dbReference>
<gene>
    <name evidence="2" type="ORF">XA68_16674</name>
</gene>
<dbReference type="OrthoDB" id="5396360at2759"/>
<reference evidence="2 3" key="1">
    <citation type="journal article" date="2015" name="BMC Genomics">
        <title>Gene expression during zombie ant biting behavior reflects the complexity underlying fungal parasitic behavioral manipulation.</title>
        <authorList>
            <person name="de Bekker C."/>
            <person name="Ohm R.A."/>
            <person name="Loreto R.G."/>
            <person name="Sebastian A."/>
            <person name="Albert I."/>
            <person name="Merrow M."/>
            <person name="Brachmann A."/>
            <person name="Hughes D.P."/>
        </authorList>
    </citation>
    <scope>NUCLEOTIDE SEQUENCE [LARGE SCALE GENOMIC DNA]</scope>
    <source>
        <strain evidence="2 3">SC16a</strain>
    </source>
</reference>
<sequence length="500" mass="54554">MDLIVCKCAKCDVALGTMVNLWTQLGKNYMTPAAGIKDAECLRVETSGVVRLGDADTLIAGCQLQVAECAECHSNLGQKCLKSPTDHVLKDGQLIFRVTSINLTLASDTRRKVAPEIQRVLKLKVNGQSVNDNGSASPTQEESVPRDNHPTSELLQIQAELAAQRREISRIGSTGVYVVSSFETAIARVDQQIRQLNDSAHDIRSDAGRQRDALETLQSQKEDSTRVNQCEAIVARLDQQLQDTDKIVTELREALQKSQSESETMRGRLALTRQELEEARNDAAKLKADVDEAKNAAHESLATSREYACEISSLRREVKQLRANLDDERSRPPPTASSSISSHELDILASSISKIGNRASHVESLQMEFELFKTRLQRLEARADGSGAHPGRGMATTVGATGDGRDDESQPGYDNSNFRRKRAFVGRDDVRGFDKTSPKRAALSISDHDSGISTGCSRASDLYRSSSGSGKSASRPGPRRSRGGAEDYAAPRRESWSGSG</sequence>
<evidence type="ECO:0000313" key="2">
    <source>
        <dbReference type="EMBL" id="PFH61664.1"/>
    </source>
</evidence>
<evidence type="ECO:0000313" key="3">
    <source>
        <dbReference type="Proteomes" id="UP000037136"/>
    </source>
</evidence>
<protein>
    <recommendedName>
        <fullName evidence="4">Yippee/Mis18/Cereblon domain-containing protein</fullName>
    </recommendedName>
</protein>
<dbReference type="AlphaFoldDB" id="A0A2A9PKA8"/>
<organism evidence="2 3">
    <name type="scientific">Ophiocordyceps unilateralis</name>
    <name type="common">Zombie-ant fungus</name>
    <name type="synonym">Torrubia unilateralis</name>
    <dbReference type="NCBI Taxonomy" id="268505"/>
    <lineage>
        <taxon>Eukaryota</taxon>
        <taxon>Fungi</taxon>
        <taxon>Dikarya</taxon>
        <taxon>Ascomycota</taxon>
        <taxon>Pezizomycotina</taxon>
        <taxon>Sordariomycetes</taxon>
        <taxon>Hypocreomycetidae</taxon>
        <taxon>Hypocreales</taxon>
        <taxon>Ophiocordycipitaceae</taxon>
        <taxon>Ophiocordyceps</taxon>
    </lineage>
</organism>
<feature type="compositionally biased region" description="Basic and acidic residues" evidence="1">
    <location>
        <begin position="483"/>
        <end position="500"/>
    </location>
</feature>
<feature type="region of interest" description="Disordered" evidence="1">
    <location>
        <begin position="322"/>
        <end position="342"/>
    </location>
</feature>
<dbReference type="EMBL" id="LAZP02000060">
    <property type="protein sequence ID" value="PFH61664.1"/>
    <property type="molecule type" value="Genomic_DNA"/>
</dbReference>
<name>A0A2A9PKA8_OPHUN</name>
<evidence type="ECO:0008006" key="4">
    <source>
        <dbReference type="Google" id="ProtNLM"/>
    </source>
</evidence>
<feature type="region of interest" description="Disordered" evidence="1">
    <location>
        <begin position="128"/>
        <end position="150"/>
    </location>
</feature>
<keyword evidence="3" id="KW-1185">Reference proteome</keyword>
<proteinExistence type="predicted"/>
<feature type="region of interest" description="Disordered" evidence="1">
    <location>
        <begin position="382"/>
        <end position="500"/>
    </location>
</feature>
<feature type="compositionally biased region" description="Polar residues" evidence="1">
    <location>
        <begin position="128"/>
        <end position="142"/>
    </location>
</feature>
<feature type="compositionally biased region" description="Basic and acidic residues" evidence="1">
    <location>
        <begin position="322"/>
        <end position="331"/>
    </location>
</feature>
<dbReference type="GO" id="GO:0046872">
    <property type="term" value="F:metal ion binding"/>
    <property type="evidence" value="ECO:0007669"/>
    <property type="project" value="UniProtKB-KW"/>
</dbReference>
<feature type="compositionally biased region" description="Basic and acidic residues" evidence="1">
    <location>
        <begin position="425"/>
        <end position="437"/>
    </location>
</feature>
<evidence type="ECO:0000256" key="1">
    <source>
        <dbReference type="SAM" id="MobiDB-lite"/>
    </source>
</evidence>